<keyword evidence="3" id="KW-0378">Hydrolase</keyword>
<evidence type="ECO:0000256" key="1">
    <source>
        <dbReference type="ARBA" id="ARBA00009431"/>
    </source>
</evidence>
<keyword evidence="2" id="KW-0732">Signal</keyword>
<protein>
    <submittedName>
        <fullName evidence="3">Serine carboxypeptidase domain-containing protein</fullName>
    </submittedName>
</protein>
<keyword evidence="4" id="KW-1185">Reference proteome</keyword>
<evidence type="ECO:0000313" key="3">
    <source>
        <dbReference type="EMBL" id="KAI1705454.1"/>
    </source>
</evidence>
<keyword evidence="3" id="KW-0121">Carboxypeptidase</keyword>
<dbReference type="InterPro" id="IPR029058">
    <property type="entry name" value="AB_hydrolase_fold"/>
</dbReference>
<dbReference type="EMBL" id="JAKKPZ010000056">
    <property type="protein sequence ID" value="KAI1705454.1"/>
    <property type="molecule type" value="Genomic_DNA"/>
</dbReference>
<accession>A0AAD4MW60</accession>
<dbReference type="InterPro" id="IPR001563">
    <property type="entry name" value="Peptidase_S10"/>
</dbReference>
<feature type="chain" id="PRO_5042146156" evidence="2">
    <location>
        <begin position="23"/>
        <end position="261"/>
    </location>
</feature>
<dbReference type="SUPFAM" id="SSF53474">
    <property type="entry name" value="alpha/beta-Hydrolases"/>
    <property type="match status" value="1"/>
</dbReference>
<sequence length="261" mass="29524">MIHASEVAFLFYISITIQQVFATVPEPGKTEPHAAGTPENKEDPCPHFPEMNKIWSKSDVQAVHAMEQGPEITDRRSIGCFEKMRVYASYLTDSKGWTTLPGTSDTEFGNKKKCYDDFRGKLSIQSFILCYAVIENGTDEITHLPGWDSKLSSRHFSGYLKASKTHFLHYWLVESQSNPDSDPLIFWFNGGPGCSSIMGLLYEMGPYRPSDDGKILKVNPNAWNRFSNATIRTMTLQQMRITQLLRTSFKGILAFATIPYI</sequence>
<keyword evidence="3" id="KW-0645">Protease</keyword>
<name>A0AAD4MW60_9BILA</name>
<gene>
    <name evidence="3" type="ORF">DdX_13592</name>
</gene>
<proteinExistence type="inferred from homology"/>
<reference evidence="3" key="1">
    <citation type="submission" date="2022-01" db="EMBL/GenBank/DDBJ databases">
        <title>Genome Sequence Resource for Two Populations of Ditylenchus destructor, the Migratory Endoparasitic Phytonematode.</title>
        <authorList>
            <person name="Zhang H."/>
            <person name="Lin R."/>
            <person name="Xie B."/>
        </authorList>
    </citation>
    <scope>NUCLEOTIDE SEQUENCE</scope>
    <source>
        <strain evidence="3">BazhouSP</strain>
    </source>
</reference>
<dbReference type="AlphaFoldDB" id="A0AAD4MW60"/>
<dbReference type="GO" id="GO:0006508">
    <property type="term" value="P:proteolysis"/>
    <property type="evidence" value="ECO:0007669"/>
    <property type="project" value="InterPro"/>
</dbReference>
<comment type="caution">
    <text evidence="3">The sequence shown here is derived from an EMBL/GenBank/DDBJ whole genome shotgun (WGS) entry which is preliminary data.</text>
</comment>
<organism evidence="3 4">
    <name type="scientific">Ditylenchus destructor</name>
    <dbReference type="NCBI Taxonomy" id="166010"/>
    <lineage>
        <taxon>Eukaryota</taxon>
        <taxon>Metazoa</taxon>
        <taxon>Ecdysozoa</taxon>
        <taxon>Nematoda</taxon>
        <taxon>Chromadorea</taxon>
        <taxon>Rhabditida</taxon>
        <taxon>Tylenchina</taxon>
        <taxon>Tylenchomorpha</taxon>
        <taxon>Sphaerularioidea</taxon>
        <taxon>Anguinidae</taxon>
        <taxon>Anguininae</taxon>
        <taxon>Ditylenchus</taxon>
    </lineage>
</organism>
<dbReference type="Pfam" id="PF00450">
    <property type="entry name" value="Peptidase_S10"/>
    <property type="match status" value="1"/>
</dbReference>
<evidence type="ECO:0000313" key="4">
    <source>
        <dbReference type="Proteomes" id="UP001201812"/>
    </source>
</evidence>
<comment type="similarity">
    <text evidence="1">Belongs to the peptidase S10 family.</text>
</comment>
<dbReference type="Gene3D" id="3.40.50.1820">
    <property type="entry name" value="alpha/beta hydrolase"/>
    <property type="match status" value="1"/>
</dbReference>
<feature type="signal peptide" evidence="2">
    <location>
        <begin position="1"/>
        <end position="22"/>
    </location>
</feature>
<dbReference type="Proteomes" id="UP001201812">
    <property type="component" value="Unassembled WGS sequence"/>
</dbReference>
<dbReference type="GO" id="GO:0004185">
    <property type="term" value="F:serine-type carboxypeptidase activity"/>
    <property type="evidence" value="ECO:0007669"/>
    <property type="project" value="InterPro"/>
</dbReference>
<dbReference type="PANTHER" id="PTHR11802:SF418">
    <property type="entry name" value="SERINE CARBOXYPEPTIDASE CTSA-1.1"/>
    <property type="match status" value="1"/>
</dbReference>
<evidence type="ECO:0000256" key="2">
    <source>
        <dbReference type="SAM" id="SignalP"/>
    </source>
</evidence>
<dbReference type="PANTHER" id="PTHR11802">
    <property type="entry name" value="SERINE PROTEASE FAMILY S10 SERINE CARBOXYPEPTIDASE"/>
    <property type="match status" value="1"/>
</dbReference>